<accession>A0A0K0DYF5</accession>
<keyword evidence="4 5" id="KW-0732">Signal</keyword>
<dbReference type="InterPro" id="IPR001534">
    <property type="entry name" value="Transthyretin-like"/>
</dbReference>
<comment type="subcellular location">
    <subcellularLocation>
        <location evidence="1">Secreted</location>
    </subcellularLocation>
</comment>
<evidence type="ECO:0000256" key="2">
    <source>
        <dbReference type="ARBA" id="ARBA00010112"/>
    </source>
</evidence>
<dbReference type="InterPro" id="IPR038479">
    <property type="entry name" value="Transthyretin-like_sf"/>
</dbReference>
<evidence type="ECO:0000313" key="8">
    <source>
        <dbReference type="WBParaSite" id="TCONS_00006515.p1"/>
    </source>
</evidence>
<organism evidence="7">
    <name type="scientific">Strongyloides stercoralis</name>
    <name type="common">Threadworm</name>
    <dbReference type="NCBI Taxonomy" id="6248"/>
    <lineage>
        <taxon>Eukaryota</taxon>
        <taxon>Metazoa</taxon>
        <taxon>Ecdysozoa</taxon>
        <taxon>Nematoda</taxon>
        <taxon>Chromadorea</taxon>
        <taxon>Rhabditida</taxon>
        <taxon>Tylenchina</taxon>
        <taxon>Panagrolaimomorpha</taxon>
        <taxon>Strongyloidoidea</taxon>
        <taxon>Strongyloididae</taxon>
        <taxon>Strongyloides</taxon>
    </lineage>
</organism>
<dbReference type="Proteomes" id="UP000035681">
    <property type="component" value="Unplaced"/>
</dbReference>
<evidence type="ECO:0000256" key="1">
    <source>
        <dbReference type="ARBA" id="ARBA00004613"/>
    </source>
</evidence>
<feature type="chain" id="PRO_5005327153" evidence="5">
    <location>
        <begin position="19"/>
        <end position="143"/>
    </location>
</feature>
<feature type="signal peptide" evidence="5">
    <location>
        <begin position="1"/>
        <end position="18"/>
    </location>
</feature>
<evidence type="ECO:0000313" key="6">
    <source>
        <dbReference type="Proteomes" id="UP000035681"/>
    </source>
</evidence>
<evidence type="ECO:0000256" key="3">
    <source>
        <dbReference type="ARBA" id="ARBA00022525"/>
    </source>
</evidence>
<dbReference type="Pfam" id="PF01060">
    <property type="entry name" value="TTR-52"/>
    <property type="match status" value="1"/>
</dbReference>
<name>A0A0K0DYF5_STRER</name>
<keyword evidence="3" id="KW-0964">Secreted</keyword>
<reference evidence="7" key="1">
    <citation type="submission" date="2015-08" db="UniProtKB">
        <authorList>
            <consortium name="WormBaseParasite"/>
        </authorList>
    </citation>
    <scope>IDENTIFICATION</scope>
</reference>
<dbReference type="PANTHER" id="PTHR21700">
    <property type="entry name" value="TRANSTHYRETIN-LIKE FAMILY PROTEIN-RELATED"/>
    <property type="match status" value="1"/>
</dbReference>
<evidence type="ECO:0000313" key="7">
    <source>
        <dbReference type="WBParaSite" id="SSTP_0000227000.1"/>
    </source>
</evidence>
<keyword evidence="6" id="KW-1185">Reference proteome</keyword>
<dbReference type="Gene3D" id="2.60.40.3330">
    <property type="match status" value="1"/>
</dbReference>
<dbReference type="GO" id="GO:0005576">
    <property type="term" value="C:extracellular region"/>
    <property type="evidence" value="ECO:0007669"/>
    <property type="project" value="UniProtKB-SubCell"/>
</dbReference>
<dbReference type="AlphaFoldDB" id="A0A0K0DYF5"/>
<comment type="similarity">
    <text evidence="2">Belongs to the nematode transthyretin-like family.</text>
</comment>
<evidence type="ECO:0000256" key="4">
    <source>
        <dbReference type="ARBA" id="ARBA00022729"/>
    </source>
</evidence>
<evidence type="ECO:0000256" key="5">
    <source>
        <dbReference type="SAM" id="SignalP"/>
    </source>
</evidence>
<dbReference type="GO" id="GO:0009986">
    <property type="term" value="C:cell surface"/>
    <property type="evidence" value="ECO:0007669"/>
    <property type="project" value="InterPro"/>
</dbReference>
<sequence>MIVKYLLLILCFSNLGDSLIGRTQSVGIKGHLICNGKPASRVLVKLWDEDDAPGDSDDLLASMKTDAQGNFEMKGYTDEIGPIDPKLNIFHDCNDGLKPCQRKFTIKIPNSYISRGKKPEKIYDAGTIQLAGKFPGEERDCIH</sequence>
<dbReference type="PANTHER" id="PTHR21700:SF3">
    <property type="entry name" value="TRANSTHYRETIN-LIKE PROTEIN 5"/>
    <property type="match status" value="1"/>
</dbReference>
<dbReference type="WBParaSite" id="TCONS_00006515.p1">
    <property type="protein sequence ID" value="TCONS_00006515.p1"/>
    <property type="gene ID" value="XLOC_004657"/>
</dbReference>
<dbReference type="WBParaSite" id="SSTP_0000227000.1">
    <property type="protein sequence ID" value="SSTP_0000227000.1"/>
    <property type="gene ID" value="SSTP_0000227000"/>
</dbReference>
<proteinExistence type="inferred from homology"/>
<protein>
    <submittedName>
        <fullName evidence="7">Transthyretin-like family protein</fullName>
    </submittedName>
    <submittedName>
        <fullName evidence="8">Transthyretin-like protein 5</fullName>
    </submittedName>
</protein>